<dbReference type="OrthoDB" id="4843387at2759"/>
<dbReference type="EMBL" id="JABSTR010000006">
    <property type="protein sequence ID" value="KAH9373136.1"/>
    <property type="molecule type" value="Genomic_DNA"/>
</dbReference>
<sequence length="206" mass="22523">MCGMDAAVTLFLVIRSSLRLAVASPQSAFQCGGQNKGTQDSKRATHVPVEDRKLIRRRFVQGLPQRVICQRTGRSKTAVSRIIHAFLDDGKIADAKRPGRPRVTQHIDEELIVEAVVADPFLNASAIRDELFLEGSQSTVRRRLKELGLSNCVAAKKPFRGDNASSGLNSYRSTSIRPKKNGALSFFLTNTPLVLAGISSCWYGGP</sequence>
<evidence type="ECO:0000256" key="1">
    <source>
        <dbReference type="ARBA" id="ARBA00004123"/>
    </source>
</evidence>
<gene>
    <name evidence="3" type="ORF">HPB48_004881</name>
</gene>
<name>A0A9J6GF75_HAELO</name>
<keyword evidence="2" id="KW-0732">Signal</keyword>
<accession>A0A9J6GF75</accession>
<keyword evidence="4" id="KW-1185">Reference proteome</keyword>
<evidence type="ECO:0000313" key="4">
    <source>
        <dbReference type="Proteomes" id="UP000821853"/>
    </source>
</evidence>
<dbReference type="SUPFAM" id="SSF46689">
    <property type="entry name" value="Homeodomain-like"/>
    <property type="match status" value="1"/>
</dbReference>
<organism evidence="3 4">
    <name type="scientific">Haemaphysalis longicornis</name>
    <name type="common">Bush tick</name>
    <dbReference type="NCBI Taxonomy" id="44386"/>
    <lineage>
        <taxon>Eukaryota</taxon>
        <taxon>Metazoa</taxon>
        <taxon>Ecdysozoa</taxon>
        <taxon>Arthropoda</taxon>
        <taxon>Chelicerata</taxon>
        <taxon>Arachnida</taxon>
        <taxon>Acari</taxon>
        <taxon>Parasitiformes</taxon>
        <taxon>Ixodida</taxon>
        <taxon>Ixodoidea</taxon>
        <taxon>Ixodidae</taxon>
        <taxon>Haemaphysalinae</taxon>
        <taxon>Haemaphysalis</taxon>
    </lineage>
</organism>
<dbReference type="Proteomes" id="UP000821853">
    <property type="component" value="Chromosome 4"/>
</dbReference>
<evidence type="ECO:0000256" key="2">
    <source>
        <dbReference type="SAM" id="SignalP"/>
    </source>
</evidence>
<feature type="signal peptide" evidence="2">
    <location>
        <begin position="1"/>
        <end position="23"/>
    </location>
</feature>
<proteinExistence type="predicted"/>
<protein>
    <recommendedName>
        <fullName evidence="5">Transposase Tc1-like domain-containing protein</fullName>
    </recommendedName>
</protein>
<comment type="caution">
    <text evidence="3">The sequence shown here is derived from an EMBL/GenBank/DDBJ whole genome shotgun (WGS) entry which is preliminary data.</text>
</comment>
<evidence type="ECO:0000313" key="3">
    <source>
        <dbReference type="EMBL" id="KAH9373136.1"/>
    </source>
</evidence>
<dbReference type="AlphaFoldDB" id="A0A9J6GF75"/>
<dbReference type="VEuPathDB" id="VectorBase:HLOH_065041"/>
<evidence type="ECO:0008006" key="5">
    <source>
        <dbReference type="Google" id="ProtNLM"/>
    </source>
</evidence>
<dbReference type="GO" id="GO:0005634">
    <property type="term" value="C:nucleus"/>
    <property type="evidence" value="ECO:0007669"/>
    <property type="project" value="UniProtKB-SubCell"/>
</dbReference>
<reference evidence="3 4" key="1">
    <citation type="journal article" date="2020" name="Cell">
        <title>Large-Scale Comparative Analyses of Tick Genomes Elucidate Their Genetic Diversity and Vector Capacities.</title>
        <authorList>
            <consortium name="Tick Genome and Microbiome Consortium (TIGMIC)"/>
            <person name="Jia N."/>
            <person name="Wang J."/>
            <person name="Shi W."/>
            <person name="Du L."/>
            <person name="Sun Y."/>
            <person name="Zhan W."/>
            <person name="Jiang J.F."/>
            <person name="Wang Q."/>
            <person name="Zhang B."/>
            <person name="Ji P."/>
            <person name="Bell-Sakyi L."/>
            <person name="Cui X.M."/>
            <person name="Yuan T.T."/>
            <person name="Jiang B.G."/>
            <person name="Yang W.F."/>
            <person name="Lam T.T."/>
            <person name="Chang Q.C."/>
            <person name="Ding S.J."/>
            <person name="Wang X.J."/>
            <person name="Zhu J.G."/>
            <person name="Ruan X.D."/>
            <person name="Zhao L."/>
            <person name="Wei J.T."/>
            <person name="Ye R.Z."/>
            <person name="Que T.C."/>
            <person name="Du C.H."/>
            <person name="Zhou Y.H."/>
            <person name="Cheng J.X."/>
            <person name="Dai P.F."/>
            <person name="Guo W.B."/>
            <person name="Han X.H."/>
            <person name="Huang E.J."/>
            <person name="Li L.F."/>
            <person name="Wei W."/>
            <person name="Gao Y.C."/>
            <person name="Liu J.Z."/>
            <person name="Shao H.Z."/>
            <person name="Wang X."/>
            <person name="Wang C.C."/>
            <person name="Yang T.C."/>
            <person name="Huo Q.B."/>
            <person name="Li W."/>
            <person name="Chen H.Y."/>
            <person name="Chen S.E."/>
            <person name="Zhou L.G."/>
            <person name="Ni X.B."/>
            <person name="Tian J.H."/>
            <person name="Sheng Y."/>
            <person name="Liu T."/>
            <person name="Pan Y.S."/>
            <person name="Xia L.Y."/>
            <person name="Li J."/>
            <person name="Zhao F."/>
            <person name="Cao W.C."/>
        </authorList>
    </citation>
    <scope>NUCLEOTIDE SEQUENCE [LARGE SCALE GENOMIC DNA]</scope>
    <source>
        <strain evidence="3">HaeL-2018</strain>
    </source>
</reference>
<feature type="chain" id="PRO_5039938705" description="Transposase Tc1-like domain-containing protein" evidence="2">
    <location>
        <begin position="24"/>
        <end position="206"/>
    </location>
</feature>
<dbReference type="InterPro" id="IPR009057">
    <property type="entry name" value="Homeodomain-like_sf"/>
</dbReference>
<comment type="subcellular location">
    <subcellularLocation>
        <location evidence="1">Nucleus</location>
    </subcellularLocation>
</comment>